<protein>
    <submittedName>
        <fullName evidence="3">Cysteine protease</fullName>
    </submittedName>
</protein>
<evidence type="ECO:0000256" key="1">
    <source>
        <dbReference type="ARBA" id="ARBA00008455"/>
    </source>
</evidence>
<dbReference type="RefSeq" id="WP_252585671.1">
    <property type="nucleotide sequence ID" value="NZ_JAMWYS010000003.1"/>
</dbReference>
<dbReference type="InterPro" id="IPR025660">
    <property type="entry name" value="Pept_his_AS"/>
</dbReference>
<dbReference type="PROSITE" id="PS00639">
    <property type="entry name" value="THIOL_PROTEASE_HIS"/>
    <property type="match status" value="1"/>
</dbReference>
<dbReference type="Proteomes" id="UP001155182">
    <property type="component" value="Unassembled WGS sequence"/>
</dbReference>
<feature type="domain" description="Peptidase C1A papain C-terminal" evidence="2">
    <location>
        <begin position="57"/>
        <end position="289"/>
    </location>
</feature>
<keyword evidence="4" id="KW-1185">Reference proteome</keyword>
<dbReference type="AlphaFoldDB" id="A0A9X2EYQ2"/>
<organism evidence="3 4">
    <name type="scientific">Solitalea agri</name>
    <dbReference type="NCBI Taxonomy" id="2953739"/>
    <lineage>
        <taxon>Bacteria</taxon>
        <taxon>Pseudomonadati</taxon>
        <taxon>Bacteroidota</taxon>
        <taxon>Sphingobacteriia</taxon>
        <taxon>Sphingobacteriales</taxon>
        <taxon>Sphingobacteriaceae</taxon>
        <taxon>Solitalea</taxon>
    </lineage>
</organism>
<evidence type="ECO:0000259" key="2">
    <source>
        <dbReference type="SMART" id="SM00645"/>
    </source>
</evidence>
<name>A0A9X2EYQ2_9SPHI</name>
<comment type="similarity">
    <text evidence="1">Belongs to the peptidase C1 family.</text>
</comment>
<dbReference type="InterPro" id="IPR013128">
    <property type="entry name" value="Peptidase_C1A"/>
</dbReference>
<dbReference type="PANTHER" id="PTHR12411">
    <property type="entry name" value="CYSTEINE PROTEASE FAMILY C1-RELATED"/>
    <property type="match status" value="1"/>
</dbReference>
<dbReference type="GO" id="GO:0006508">
    <property type="term" value="P:proteolysis"/>
    <property type="evidence" value="ECO:0007669"/>
    <property type="project" value="UniProtKB-KW"/>
</dbReference>
<dbReference type="SUPFAM" id="SSF54001">
    <property type="entry name" value="Cysteine proteinases"/>
    <property type="match status" value="1"/>
</dbReference>
<dbReference type="InterPro" id="IPR038765">
    <property type="entry name" value="Papain-like_cys_pep_sf"/>
</dbReference>
<gene>
    <name evidence="3" type="ORF">NF867_00995</name>
</gene>
<dbReference type="InterPro" id="IPR000668">
    <property type="entry name" value="Peptidase_C1A_C"/>
</dbReference>
<dbReference type="CDD" id="cd02619">
    <property type="entry name" value="Peptidase_C1"/>
    <property type="match status" value="1"/>
</dbReference>
<keyword evidence="3" id="KW-0645">Protease</keyword>
<dbReference type="Gene3D" id="3.90.70.10">
    <property type="entry name" value="Cysteine proteinases"/>
    <property type="match status" value="1"/>
</dbReference>
<dbReference type="EMBL" id="JAMWYS010000003">
    <property type="protein sequence ID" value="MCO4291437.1"/>
    <property type="molecule type" value="Genomic_DNA"/>
</dbReference>
<reference evidence="3" key="1">
    <citation type="submission" date="2022-06" db="EMBL/GenBank/DDBJ databases">
        <title>Solitalea sp. MAHUQ-68 isolated from rhizospheric soil.</title>
        <authorList>
            <person name="Huq M.A."/>
        </authorList>
    </citation>
    <scope>NUCLEOTIDE SEQUENCE</scope>
    <source>
        <strain evidence="3">MAHUQ-68</strain>
    </source>
</reference>
<accession>A0A9X2EYQ2</accession>
<evidence type="ECO:0000313" key="4">
    <source>
        <dbReference type="Proteomes" id="UP001155182"/>
    </source>
</evidence>
<dbReference type="SMART" id="SM00645">
    <property type="entry name" value="Pept_C1"/>
    <property type="match status" value="1"/>
</dbReference>
<sequence length="301" mass="33559">MENTQNYALGWLRDLPSFKDYTPDTKEVSNSLKVLGEADSIKNMLKSAGVTASKPALPASKDLRKWCSPIEDQQSIGSCTAHAGVGMIEYYEKRAFGKHIDASRLFLYKVTRNLLKWTGDTGAYLRSTIGAMTLFGVPPEDYWPYLITNYDIEPTAFCYAFGQNYKSITYYRLDPVGTKTTDLLTSIKTHLNSGIPSMFGFSVYNSIYSAVDGRIPYPSASDPMVGGHAIFTVGYDDKMDIPTADGAKKTKGALLIRNSWGKSWGENGYGWLPYDYVLNGIAVDWWVILKNDWINTGNFKA</sequence>
<dbReference type="GO" id="GO:0008234">
    <property type="term" value="F:cysteine-type peptidase activity"/>
    <property type="evidence" value="ECO:0007669"/>
    <property type="project" value="InterPro"/>
</dbReference>
<dbReference type="Pfam" id="PF00112">
    <property type="entry name" value="Peptidase_C1"/>
    <property type="match status" value="1"/>
</dbReference>
<proteinExistence type="inferred from homology"/>
<evidence type="ECO:0000313" key="3">
    <source>
        <dbReference type="EMBL" id="MCO4291437.1"/>
    </source>
</evidence>
<comment type="caution">
    <text evidence="3">The sequence shown here is derived from an EMBL/GenBank/DDBJ whole genome shotgun (WGS) entry which is preliminary data.</text>
</comment>
<keyword evidence="3" id="KW-0378">Hydrolase</keyword>